<dbReference type="GeneID" id="66075772"/>
<evidence type="ECO:0000313" key="2">
    <source>
        <dbReference type="EMBL" id="KAG7096014.1"/>
    </source>
</evidence>
<feature type="region of interest" description="Disordered" evidence="1">
    <location>
        <begin position="34"/>
        <end position="76"/>
    </location>
</feature>
<dbReference type="Proteomes" id="UP001049176">
    <property type="component" value="Chromosome 3"/>
</dbReference>
<evidence type="ECO:0000313" key="3">
    <source>
        <dbReference type="Proteomes" id="UP001049176"/>
    </source>
</evidence>
<feature type="compositionally biased region" description="Low complexity" evidence="1">
    <location>
        <begin position="112"/>
        <end position="126"/>
    </location>
</feature>
<dbReference type="OrthoDB" id="3226552at2759"/>
<dbReference type="KEGG" id="more:E1B28_006696"/>
<organism evidence="2 3">
    <name type="scientific">Marasmius oreades</name>
    <name type="common">fairy-ring Marasmius</name>
    <dbReference type="NCBI Taxonomy" id="181124"/>
    <lineage>
        <taxon>Eukaryota</taxon>
        <taxon>Fungi</taxon>
        <taxon>Dikarya</taxon>
        <taxon>Basidiomycota</taxon>
        <taxon>Agaricomycotina</taxon>
        <taxon>Agaricomycetes</taxon>
        <taxon>Agaricomycetidae</taxon>
        <taxon>Agaricales</taxon>
        <taxon>Marasmiineae</taxon>
        <taxon>Marasmiaceae</taxon>
        <taxon>Marasmius</taxon>
    </lineage>
</organism>
<sequence>MPFYQHQRMPSVPLTPRPFSPSIITASISSETSAEIYTSDTEQFTPETTPSTCHHPGPKLSATRRNPTESPSSCRWSDIVPPNSALTFAVVWDPEDDMVAFSGAELFEDSNEPSSSSSENSPTSPTDACSQILTIPLSENTGIYTGTLQYFRENHDWLFNEDDHDGGGRFRLRSSLGLRERLKLGQTQASSTMGELDVYLRGSLMGMAHRENTKKFHSCFGVLDGKFEFDPKMEFEEMWAKIMSRRSRVATSTENKDEIEDEGFFEVEFEAKKLTPAEMEAPLKRPRSPGLSTDNREAFDDEDDLLSWQTIECPEEIHRLSIACLNMVHPNEPRRQHPKLKKRRRPSDIPCPPAEVLQREIFSHQVSLEPEPPRLTHAGVLASPLSSKEPCSPIGKLCRTLSAKRNRGYPLERWDCVEVVQDKEKTARAGF</sequence>
<dbReference type="AlphaFoldDB" id="A0A9P8AAG5"/>
<feature type="compositionally biased region" description="Polar residues" evidence="1">
    <location>
        <begin position="63"/>
        <end position="75"/>
    </location>
</feature>
<feature type="region of interest" description="Disordered" evidence="1">
    <location>
        <begin position="331"/>
        <end position="350"/>
    </location>
</feature>
<feature type="region of interest" description="Disordered" evidence="1">
    <location>
        <begin position="108"/>
        <end position="129"/>
    </location>
</feature>
<reference evidence="2" key="1">
    <citation type="journal article" date="2021" name="Genome Biol. Evol.">
        <title>The assembled and annotated genome of the fairy-ring fungus Marasmius oreades.</title>
        <authorList>
            <person name="Hiltunen M."/>
            <person name="Ament-Velasquez S.L."/>
            <person name="Johannesson H."/>
        </authorList>
    </citation>
    <scope>NUCLEOTIDE SEQUENCE</scope>
    <source>
        <strain evidence="2">03SP1</strain>
    </source>
</reference>
<evidence type="ECO:0000256" key="1">
    <source>
        <dbReference type="SAM" id="MobiDB-lite"/>
    </source>
</evidence>
<accession>A0A9P8AAG5</accession>
<dbReference type="RefSeq" id="XP_043012484.1">
    <property type="nucleotide sequence ID" value="XM_043151389.1"/>
</dbReference>
<keyword evidence="3" id="KW-1185">Reference proteome</keyword>
<feature type="compositionally biased region" description="Polar residues" evidence="1">
    <location>
        <begin position="38"/>
        <end position="52"/>
    </location>
</feature>
<gene>
    <name evidence="2" type="ORF">E1B28_006696</name>
</gene>
<proteinExistence type="predicted"/>
<dbReference type="EMBL" id="CM032183">
    <property type="protein sequence ID" value="KAG7096014.1"/>
    <property type="molecule type" value="Genomic_DNA"/>
</dbReference>
<feature type="compositionally biased region" description="Basic residues" evidence="1">
    <location>
        <begin position="336"/>
        <end position="345"/>
    </location>
</feature>
<comment type="caution">
    <text evidence="2">The sequence shown here is derived from an EMBL/GenBank/DDBJ whole genome shotgun (WGS) entry which is preliminary data.</text>
</comment>
<protein>
    <submittedName>
        <fullName evidence="2">Uncharacterized protein</fullName>
    </submittedName>
</protein>
<name>A0A9P8AAG5_9AGAR</name>